<keyword evidence="6 7" id="KW-0998">Cell outer membrane</keyword>
<dbReference type="Pfam" id="PF13715">
    <property type="entry name" value="CarbopepD_reg_2"/>
    <property type="match status" value="1"/>
</dbReference>
<dbReference type="GO" id="GO:0009279">
    <property type="term" value="C:cell outer membrane"/>
    <property type="evidence" value="ECO:0007669"/>
    <property type="project" value="UniProtKB-SubCell"/>
</dbReference>
<evidence type="ECO:0000256" key="3">
    <source>
        <dbReference type="ARBA" id="ARBA00022452"/>
    </source>
</evidence>
<evidence type="ECO:0000256" key="2">
    <source>
        <dbReference type="ARBA" id="ARBA00022448"/>
    </source>
</evidence>
<dbReference type="Gene3D" id="2.170.130.10">
    <property type="entry name" value="TonB-dependent receptor, plug domain"/>
    <property type="match status" value="1"/>
</dbReference>
<dbReference type="PROSITE" id="PS52016">
    <property type="entry name" value="TONB_DEPENDENT_REC_3"/>
    <property type="match status" value="1"/>
</dbReference>
<keyword evidence="3 7" id="KW-1134">Transmembrane beta strand</keyword>
<reference evidence="9 10" key="1">
    <citation type="submission" date="2019-05" db="EMBL/GenBank/DDBJ databases">
        <title>Dyadobacter AR-3-8 sp. nov., isolated from arctic soil.</title>
        <authorList>
            <person name="Chaudhary D.K."/>
        </authorList>
    </citation>
    <scope>NUCLEOTIDE SEQUENCE [LARGE SCALE GENOMIC DNA]</scope>
    <source>
        <strain evidence="9 10">AR-3-8</strain>
    </source>
</reference>
<evidence type="ECO:0000259" key="8">
    <source>
        <dbReference type="Pfam" id="PF07715"/>
    </source>
</evidence>
<dbReference type="SUPFAM" id="SSF56935">
    <property type="entry name" value="Porins"/>
    <property type="match status" value="1"/>
</dbReference>
<dbReference type="EMBL" id="SZVO01000006">
    <property type="protein sequence ID" value="TKT91741.1"/>
    <property type="molecule type" value="Genomic_DNA"/>
</dbReference>
<dbReference type="NCBIfam" id="TIGR04056">
    <property type="entry name" value="OMP_RagA_SusC"/>
    <property type="match status" value="1"/>
</dbReference>
<evidence type="ECO:0000256" key="6">
    <source>
        <dbReference type="ARBA" id="ARBA00023237"/>
    </source>
</evidence>
<keyword evidence="4 7" id="KW-0812">Transmembrane</keyword>
<comment type="caution">
    <text evidence="9">The sequence shown here is derived from an EMBL/GenBank/DDBJ whole genome shotgun (WGS) entry which is preliminary data.</text>
</comment>
<name>A0A4U6D677_9BACT</name>
<dbReference type="Gene3D" id="2.60.40.1120">
    <property type="entry name" value="Carboxypeptidase-like, regulatory domain"/>
    <property type="match status" value="1"/>
</dbReference>
<sequence>MTLRLDNVTLKEALGQIQKKTDVKFVYSSRVSLQSKIKIDVEHQKLSNVLDQLLTPRGISYKVINEQIVLASTQQKIVMLMPDIDSKMRELTAPAEINIKGTVLSADNKEPLPGVSVVVKGTQRGTSTDAKGAFEIDVPNSEASLIFSFVGYQSQEVLVGNKSSISVSLAVDTKSLDELVVIGYGTAKKSDLSAAVSSVPDMAQIKNRPVLDVANMIQGKVPGVTAISNGGHPDQTPNITIRGTGSRGGESVLYVVDGVPNAPYNPSDIESITVLKDAASAAIYGAFSGSAGVILITTRQAAAGKPSIEYSGFRGIKQAWKLPNSLSADKEAAVSNLAFTNAGLTPLDGWDATKNPYAQVTRTNWINEIFRTGIIQRHNISINAGTDKFSTLFQGRYEKNEGTLLNTFSQNISMRFNTSYKFTENLKFRQELFWNNSDSRGTETASGYSGTILSAMYMPRSASVYYDDGSFGGVGPRDSQYLGIHGDAINPVATLLRYKPYNKGNDIQSVSELSYANIIPGLSFLTRFSYRQKSSLYKNFTPKRTEPGKPNNQNTLSYSTDRSYNWIWENTLNYSRVFGKHNVGAMLSTTSQENASKGFSATARDISDEENWAQFFINASTFTSDRPTDYDWKDRNVSYVGRASYSFADRYFVTGSYRYDIAGRLAEGYRGKGFPAATAAWKISSEPFFNVPAVDLLKIRASWGRIGNIGSVGRYYGYSTLSSSYTYQVGDGGVYSRALYVEALKNPKLSWETSQQTDIGIDISLMKEKLTLSADYFDKLTYNLIKQQDTDWTNTYGFGAPLINQGKISNKGFELVATWKDRAGELGYEISGNIATLKNRVEYIDNNPNSVWVHPDAWRGTITPYRSTVGQPYYSYWLVKTDGIFKTNEEANNYTVNGTKVQPNAQAGDLKFVDQNGDGKIDDSDRVYMGNAFPKITYGFTTNLNWKSFDLSMFWQGVGGVKIFHAFKESTLNASEQGYNRWDKILDAWSPTNTGSSIPRISASDANKNFQTASDWYLESGNYVRLKSLIIGYTVPKFIKGASLRVYLSGDNLLTFTKYSGMDPEVGSTLVNGSYTAPGMDGGQFPVSRVYSAGLKLKF</sequence>
<evidence type="ECO:0000256" key="5">
    <source>
        <dbReference type="ARBA" id="ARBA00023136"/>
    </source>
</evidence>
<keyword evidence="5 7" id="KW-0472">Membrane</keyword>
<keyword evidence="2 7" id="KW-0813">Transport</keyword>
<dbReference type="NCBIfam" id="TIGR04057">
    <property type="entry name" value="SusC_RagA_signa"/>
    <property type="match status" value="1"/>
</dbReference>
<dbReference type="InterPro" id="IPR023996">
    <property type="entry name" value="TonB-dep_OMP_SusC/RagA"/>
</dbReference>
<dbReference type="InterPro" id="IPR008969">
    <property type="entry name" value="CarboxyPept-like_regulatory"/>
</dbReference>
<evidence type="ECO:0000256" key="4">
    <source>
        <dbReference type="ARBA" id="ARBA00022692"/>
    </source>
</evidence>
<protein>
    <submittedName>
        <fullName evidence="9">SusC/RagA family TonB-linked outer membrane protein</fullName>
    </submittedName>
</protein>
<accession>A0A4U6D677</accession>
<evidence type="ECO:0000313" key="9">
    <source>
        <dbReference type="EMBL" id="TKT91741.1"/>
    </source>
</evidence>
<dbReference type="Pfam" id="PF07715">
    <property type="entry name" value="Plug"/>
    <property type="match status" value="1"/>
</dbReference>
<proteinExistence type="inferred from homology"/>
<organism evidence="9 10">
    <name type="scientific">Dyadobacter frigoris</name>
    <dbReference type="NCBI Taxonomy" id="2576211"/>
    <lineage>
        <taxon>Bacteria</taxon>
        <taxon>Pseudomonadati</taxon>
        <taxon>Bacteroidota</taxon>
        <taxon>Cytophagia</taxon>
        <taxon>Cytophagales</taxon>
        <taxon>Spirosomataceae</taxon>
        <taxon>Dyadobacter</taxon>
    </lineage>
</organism>
<dbReference type="InterPro" id="IPR037066">
    <property type="entry name" value="Plug_dom_sf"/>
</dbReference>
<dbReference type="AlphaFoldDB" id="A0A4U6D677"/>
<dbReference type="InterPro" id="IPR039426">
    <property type="entry name" value="TonB-dep_rcpt-like"/>
</dbReference>
<dbReference type="InterPro" id="IPR012910">
    <property type="entry name" value="Plug_dom"/>
</dbReference>
<dbReference type="Proteomes" id="UP000304900">
    <property type="component" value="Unassembled WGS sequence"/>
</dbReference>
<dbReference type="InterPro" id="IPR023997">
    <property type="entry name" value="TonB-dep_OMP_SusC/RagA_CS"/>
</dbReference>
<evidence type="ECO:0000256" key="1">
    <source>
        <dbReference type="ARBA" id="ARBA00004571"/>
    </source>
</evidence>
<dbReference type="SUPFAM" id="SSF49464">
    <property type="entry name" value="Carboxypeptidase regulatory domain-like"/>
    <property type="match status" value="1"/>
</dbReference>
<dbReference type="InterPro" id="IPR036942">
    <property type="entry name" value="Beta-barrel_TonB_sf"/>
</dbReference>
<comment type="similarity">
    <text evidence="7">Belongs to the TonB-dependent receptor family.</text>
</comment>
<dbReference type="Gene3D" id="2.40.170.20">
    <property type="entry name" value="TonB-dependent receptor, beta-barrel domain"/>
    <property type="match status" value="1"/>
</dbReference>
<keyword evidence="10" id="KW-1185">Reference proteome</keyword>
<dbReference type="OrthoDB" id="9768177at2"/>
<dbReference type="Gene3D" id="3.55.50.30">
    <property type="match status" value="1"/>
</dbReference>
<comment type="subcellular location">
    <subcellularLocation>
        <location evidence="1 7">Cell outer membrane</location>
        <topology evidence="1 7">Multi-pass membrane protein</topology>
    </subcellularLocation>
</comment>
<feature type="domain" description="TonB-dependent receptor plug" evidence="8">
    <location>
        <begin position="189"/>
        <end position="288"/>
    </location>
</feature>
<evidence type="ECO:0000256" key="7">
    <source>
        <dbReference type="PROSITE-ProRule" id="PRU01360"/>
    </source>
</evidence>
<evidence type="ECO:0000313" key="10">
    <source>
        <dbReference type="Proteomes" id="UP000304900"/>
    </source>
</evidence>
<gene>
    <name evidence="9" type="ORF">FDK13_13820</name>
</gene>